<evidence type="ECO:0008006" key="3">
    <source>
        <dbReference type="Google" id="ProtNLM"/>
    </source>
</evidence>
<evidence type="ECO:0000313" key="2">
    <source>
        <dbReference type="Proteomes" id="UP000233332"/>
    </source>
</evidence>
<dbReference type="Pfam" id="PF06042">
    <property type="entry name" value="NTP_transf_6"/>
    <property type="match status" value="1"/>
</dbReference>
<protein>
    <recommendedName>
        <fullName evidence="3">Nucleotidyltransferase family protein</fullName>
    </recommendedName>
</protein>
<comment type="caution">
    <text evidence="1">The sequence shown here is derived from an EMBL/GenBank/DDBJ whole genome shotgun (WGS) entry which is preliminary data.</text>
</comment>
<organism evidence="1 2">
    <name type="scientific">Thalassospira lohafexi</name>
    <dbReference type="NCBI Taxonomy" id="744227"/>
    <lineage>
        <taxon>Bacteria</taxon>
        <taxon>Pseudomonadati</taxon>
        <taxon>Pseudomonadota</taxon>
        <taxon>Alphaproteobacteria</taxon>
        <taxon>Rhodospirillales</taxon>
        <taxon>Thalassospiraceae</taxon>
        <taxon>Thalassospira</taxon>
    </lineage>
</organism>
<dbReference type="PANTHER" id="PTHR39166">
    <property type="entry name" value="BLL1166 PROTEIN"/>
    <property type="match status" value="1"/>
</dbReference>
<gene>
    <name evidence="1" type="ORF">COO92_08080</name>
</gene>
<dbReference type="RefSeq" id="WP_101301270.1">
    <property type="nucleotide sequence ID" value="NZ_NXGX01000003.1"/>
</dbReference>
<dbReference type="Proteomes" id="UP000233332">
    <property type="component" value="Unassembled WGS sequence"/>
</dbReference>
<dbReference type="PANTHER" id="PTHR39166:SF1">
    <property type="entry name" value="BLL1166 PROTEIN"/>
    <property type="match status" value="1"/>
</dbReference>
<sequence>MSTGVPVDQVANGQTFLDLVLRNRFNRIILDRVCDFGFDDWWLTAGCLAQSLWNVSTNRPAENEIADYDLFYYDPDTSWDAEDNVITAIAELLSDLPIRIEVRNQARVPIWYRQKYGIEYGVVNAASDGIDRFAYRTTAIGLRKDADGYRLYAPFGLDAVLSGTISPNPVLPIRQVYEAKTARWQSIWPDLRVMPWPDDA</sequence>
<reference evidence="1 2" key="1">
    <citation type="submission" date="2017-09" db="EMBL/GenBank/DDBJ databases">
        <title>Biodiversity and function of Thalassospira species in the particle-attached aromatic-hydrocarbon-degrading consortia from the surface seawater of the China South Sea.</title>
        <authorList>
            <person name="Dong C."/>
            <person name="Lai Q."/>
            <person name="Shao Z."/>
        </authorList>
    </citation>
    <scope>NUCLEOTIDE SEQUENCE [LARGE SCALE GENOMIC DNA]</scope>
    <source>
        <strain evidence="1 2">139Z-12</strain>
    </source>
</reference>
<dbReference type="EMBL" id="NXGX01000003">
    <property type="protein sequence ID" value="PKR58807.1"/>
    <property type="molecule type" value="Genomic_DNA"/>
</dbReference>
<proteinExistence type="predicted"/>
<dbReference type="AlphaFoldDB" id="A0A2N3L7X9"/>
<name>A0A2N3L7X9_9PROT</name>
<accession>A0A2N3L7X9</accession>
<dbReference type="InterPro" id="IPR009267">
    <property type="entry name" value="NTP_transf_6"/>
</dbReference>
<evidence type="ECO:0000313" key="1">
    <source>
        <dbReference type="EMBL" id="PKR58807.1"/>
    </source>
</evidence>
<keyword evidence="2" id="KW-1185">Reference proteome</keyword>